<dbReference type="Gene3D" id="1.10.238.10">
    <property type="entry name" value="EF-hand"/>
    <property type="match status" value="1"/>
</dbReference>
<dbReference type="PANTHER" id="PTHR47500">
    <property type="entry name" value="EF-HAND CALCIUM-BINDING DOMAIN-CONTAINING PROTEIN"/>
    <property type="match status" value="1"/>
</dbReference>
<keyword evidence="6" id="KW-1185">Reference proteome</keyword>
<feature type="region of interest" description="Disordered" evidence="3">
    <location>
        <begin position="333"/>
        <end position="401"/>
    </location>
</feature>
<feature type="region of interest" description="Disordered" evidence="3">
    <location>
        <begin position="413"/>
        <end position="486"/>
    </location>
</feature>
<feature type="compositionally biased region" description="Polar residues" evidence="3">
    <location>
        <begin position="350"/>
        <end position="373"/>
    </location>
</feature>
<sequence length="486" mass="51719">MGSRASTDQVDAGLAMTVAVWLRKHGKLVKPKLTKQQRRDLRMCFELMDEDGSGRIDAEELGAAFKLLGVRATPTEVEDLLRMVDRQGTGDIGYQGFTQVMTNTMNKMDSSDDLEDDGGAAALQAAVPFEITASAYRRKKLIEALREGDRDLIASMAQGQEALKTNLEGTPSGLKPSSRAGGASTAGGREPTASPIIAAISAKLKAGRSAKPRENAVELEGIPHPELFTPEQRHALRQILHRQAAQDRILLDSRGPAVRPQVQVATTGRNANSNVRTSPFQQPSKPIHAWHLPGKLQPRRVGTPGAAQGLQTSTPKHAAIQRHLLALQRLANSSTPSAKKPMPPLPTVSKRPTTSVTSSPRQQPTPGMTASGQHSKKASADLPPRAKLQGPGKGAMSAGMTPGLRNVMASMQPSGALRSGGHGSKAMSSHSLKQQSRGAPEDKMLGSFKQPVRKPGRSSQTGGGDGSWQQPLQSVSTGLRLPSPKF</sequence>
<dbReference type="GO" id="GO:0043226">
    <property type="term" value="C:organelle"/>
    <property type="evidence" value="ECO:0007669"/>
    <property type="project" value="UniProtKB-ARBA"/>
</dbReference>
<dbReference type="PANTHER" id="PTHR47500:SF3">
    <property type="entry name" value="EF-HAND DOMAIN-CONTAINING PROTEIN"/>
    <property type="match status" value="1"/>
</dbReference>
<dbReference type="InterPro" id="IPR043520">
    <property type="entry name" value="SPT21"/>
</dbReference>
<dbReference type="SMART" id="SM00054">
    <property type="entry name" value="EFh"/>
    <property type="match status" value="2"/>
</dbReference>
<keyword evidence="2" id="KW-0106">Calcium</keyword>
<dbReference type="InterPro" id="IPR011992">
    <property type="entry name" value="EF-hand-dom_pair"/>
</dbReference>
<feature type="compositionally biased region" description="Polar residues" evidence="3">
    <location>
        <begin position="426"/>
        <end position="437"/>
    </location>
</feature>
<feature type="region of interest" description="Disordered" evidence="3">
    <location>
        <begin position="270"/>
        <end position="316"/>
    </location>
</feature>
<name>A0AAW1S364_9CHLO</name>
<dbReference type="CDD" id="cd00051">
    <property type="entry name" value="EFh"/>
    <property type="match status" value="1"/>
</dbReference>
<dbReference type="AlphaFoldDB" id="A0AAW1S364"/>
<accession>A0AAW1S364</accession>
<dbReference type="PROSITE" id="PS00018">
    <property type="entry name" value="EF_HAND_1"/>
    <property type="match status" value="1"/>
</dbReference>
<evidence type="ECO:0000256" key="2">
    <source>
        <dbReference type="ARBA" id="ARBA00022837"/>
    </source>
</evidence>
<dbReference type="SUPFAM" id="SSF47473">
    <property type="entry name" value="EF-hand"/>
    <property type="match status" value="1"/>
</dbReference>
<evidence type="ECO:0000256" key="3">
    <source>
        <dbReference type="SAM" id="MobiDB-lite"/>
    </source>
</evidence>
<organism evidence="5 6">
    <name type="scientific">Apatococcus lobatus</name>
    <dbReference type="NCBI Taxonomy" id="904363"/>
    <lineage>
        <taxon>Eukaryota</taxon>
        <taxon>Viridiplantae</taxon>
        <taxon>Chlorophyta</taxon>
        <taxon>core chlorophytes</taxon>
        <taxon>Trebouxiophyceae</taxon>
        <taxon>Chlorellales</taxon>
        <taxon>Chlorellaceae</taxon>
        <taxon>Apatococcus</taxon>
    </lineage>
</organism>
<dbReference type="InterPro" id="IPR018247">
    <property type="entry name" value="EF_Hand_1_Ca_BS"/>
</dbReference>
<dbReference type="Pfam" id="PF13499">
    <property type="entry name" value="EF-hand_7"/>
    <property type="match status" value="1"/>
</dbReference>
<proteinExistence type="predicted"/>
<feature type="domain" description="EF-hand" evidence="4">
    <location>
        <begin position="36"/>
        <end position="71"/>
    </location>
</feature>
<feature type="compositionally biased region" description="Low complexity" evidence="3">
    <location>
        <begin position="177"/>
        <end position="194"/>
    </location>
</feature>
<feature type="compositionally biased region" description="Polar residues" evidence="3">
    <location>
        <begin position="467"/>
        <end position="477"/>
    </location>
</feature>
<evidence type="ECO:0000259" key="4">
    <source>
        <dbReference type="PROSITE" id="PS50222"/>
    </source>
</evidence>
<evidence type="ECO:0000313" key="5">
    <source>
        <dbReference type="EMBL" id="KAK9840275.1"/>
    </source>
</evidence>
<dbReference type="EMBL" id="JALJOS010000004">
    <property type="protein sequence ID" value="KAK9840275.1"/>
    <property type="molecule type" value="Genomic_DNA"/>
</dbReference>
<dbReference type="InterPro" id="IPR002048">
    <property type="entry name" value="EF_hand_dom"/>
</dbReference>
<feature type="compositionally biased region" description="Polar residues" evidence="3">
    <location>
        <begin position="270"/>
        <end position="284"/>
    </location>
</feature>
<evidence type="ECO:0000313" key="6">
    <source>
        <dbReference type="Proteomes" id="UP001438707"/>
    </source>
</evidence>
<comment type="caution">
    <text evidence="5">The sequence shown here is derived from an EMBL/GenBank/DDBJ whole genome shotgun (WGS) entry which is preliminary data.</text>
</comment>
<dbReference type="PROSITE" id="PS50222">
    <property type="entry name" value="EF_HAND_2"/>
    <property type="match status" value="1"/>
</dbReference>
<gene>
    <name evidence="5" type="ORF">WJX74_006587</name>
</gene>
<protein>
    <recommendedName>
        <fullName evidence="4">EF-hand domain-containing protein</fullName>
    </recommendedName>
</protein>
<dbReference type="Proteomes" id="UP001438707">
    <property type="component" value="Unassembled WGS sequence"/>
</dbReference>
<evidence type="ECO:0000256" key="1">
    <source>
        <dbReference type="ARBA" id="ARBA00022737"/>
    </source>
</evidence>
<dbReference type="GO" id="GO:0005509">
    <property type="term" value="F:calcium ion binding"/>
    <property type="evidence" value="ECO:0007669"/>
    <property type="project" value="InterPro"/>
</dbReference>
<feature type="region of interest" description="Disordered" evidence="3">
    <location>
        <begin position="166"/>
        <end position="194"/>
    </location>
</feature>
<keyword evidence="1" id="KW-0677">Repeat</keyword>
<dbReference type="FunFam" id="1.10.238.10:FF:000178">
    <property type="entry name" value="Calmodulin-2 A"/>
    <property type="match status" value="1"/>
</dbReference>
<reference evidence="5 6" key="1">
    <citation type="journal article" date="2024" name="Nat. Commun.">
        <title>Phylogenomics reveals the evolutionary origins of lichenization in chlorophyte algae.</title>
        <authorList>
            <person name="Puginier C."/>
            <person name="Libourel C."/>
            <person name="Otte J."/>
            <person name="Skaloud P."/>
            <person name="Haon M."/>
            <person name="Grisel S."/>
            <person name="Petersen M."/>
            <person name="Berrin J.G."/>
            <person name="Delaux P.M."/>
            <person name="Dal Grande F."/>
            <person name="Keller J."/>
        </authorList>
    </citation>
    <scope>NUCLEOTIDE SEQUENCE [LARGE SCALE GENOMIC DNA]</scope>
    <source>
        <strain evidence="5 6">SAG 2145</strain>
    </source>
</reference>